<evidence type="ECO:0000256" key="1">
    <source>
        <dbReference type="ARBA" id="ARBA00004496"/>
    </source>
</evidence>
<dbReference type="GO" id="GO:0031267">
    <property type="term" value="F:small GTPase binding"/>
    <property type="evidence" value="ECO:0007669"/>
    <property type="project" value="TreeGrafter"/>
</dbReference>
<dbReference type="CDD" id="cd08695">
    <property type="entry name" value="C2_Dock-B"/>
    <property type="match status" value="1"/>
</dbReference>
<dbReference type="FunFam" id="1.20.1270.350:FF:000001">
    <property type="entry name" value="dedicator of cytokinesis protein 4"/>
    <property type="match status" value="1"/>
</dbReference>
<dbReference type="InterPro" id="IPR043161">
    <property type="entry name" value="DOCK_C_lobe_A"/>
</dbReference>
<sequence>IEAPGNFEKLQLQLDSGSQIKALVPVMVLICQYCIIAQDLCVSLCVFPHSCTCFFCCRLCETVVPLEDPIITETTSTLQEWGILWKQLYVKHKVDLFHKLRHVMNELIDLRRQLIQGHLAQDQTREIKRHITVRLDWGNEHLGLDLVPRKEFEMVDPDQISVSELHKLVCWRHGDGCRVPVSHHLFINLKSFTYNSISEDADVFFFLYDTREAKQISEKFMVKLNKNGGPKNPEKVDRLCALFTDLSSKDLKRDLYIVAHVIRTGRMLLNDSKKGPPHVQYRRPYGCAVLAMSDVFHTITDLKEEKDFVLKVYTCNNENEWYQIQENIIRKSNTKYSAPSTNYGLIISLQLLRGELEQIRRENQAVFNRALALTRKLGFPDVILPGDIRNDLYLTLERGEFERGGKSVQKNIEVTLYVLYADGDTLKDCISLGSGEPNTSEYRSFVLYHNNSPRWSEMVKLPIPIDRFRGSHLRLEFRHCSTKDKGEKKLFGFAFTPLMREDGTTLSDESHELYVYKCDENATFSNQGLYLSLPCCKEDFNSCPNLPANLPFQRSPKETFWVSTILCSTKLTQNVDLLALLNWKAHPDRVLDILGRLRQISGEEIVKFLRDVLDTLFCLLDDNTDKYGPLVFQSLVFIINLLRDSRFYHFRPVMDSYIQNHFAGALAYKELIRCLKWYMDRSAEVVRQDHIQEAMRALEYLFKFIVQSRILYSRATCGMEEEQFRASIQELFQSIRFVLSLDSRSSENLVFTQAALLNSFPDIFDELLQMFTVQEVAEYVRGTLGSMPSTVDIGQSMDVVKLQSIARTVESRLFFFPESRSILLPVVLHHIHLHLRQQRELLICSGILGTCLHLCVSQESSVQEEVEMMVESLLDVLLQTLLSIMSKSHSVETSRGQRCPQCTGEYVSCLLSLLRQMTEIHFHHLLNNFHSKEELKEFLLKIFCVFRNLMKLTIFPRDWSVMRLLTSHIIVVTTQFLSPALHKNFSEADFDFKVWNSFFSLTVLYINQPSLQLEALGPAKRKKVLDKHGDMRVMMAYELFSMWQKLGDNKPHFIPGMMGPFLGVTLVPQTEVRNIMIPIFHDMMDWEQRKNGNFKQLMDKLDSMVSDGKGDDNHRELFSLFLLEKIEQETWRETGISFVTSVTRLVERLLDYRDCMKGDEMENKKIGGSVNLMNFYKSEVNKEDMYIRYIHKLCDLHLHAEDYTEAAFTLLLYWELLQWEDRPLRDFLHYPCQSEWQRKENLSRKILHYFNKGKCWEYGISLCRELAFQYETLYDYQSLSWIRKMEAAYYDNIIEQQRIEPEFFRMGFYGRKFPFFLRNKEFVCRGYDYERLEDFQQRMLGEFPQAIAMQHPNQPDDTILQSDAQYLQIYAVTPVSDISDVPQLERVPERIKSFYRINNVSRFHYDRPFHKGPKDRENEFRSLWIERTTLILSRPLPGISRWAEVERREVMEVSPLENAIYVVENKTQELRTLISQYQHRQHHGNINPLSMCLNGVIDAAVNGGIARYQEAFFDKDYISSHPEDTERITHLKDLMQEQVHILGVGLAVHEKLVHPEMRPLHKKLVDQFHMMRTGLHHVSSPTCGLVFHISIKEKKADTANTFFLIKQCFLLLKNIFTIYFVLQPSPSSSSLSSIRSNSSQIINSAPSSARGK</sequence>
<dbReference type="GO" id="GO:0005886">
    <property type="term" value="C:plasma membrane"/>
    <property type="evidence" value="ECO:0007669"/>
    <property type="project" value="TreeGrafter"/>
</dbReference>
<dbReference type="PANTHER" id="PTHR45653">
    <property type="entry name" value="DEDICATOR OF CYTOKINESIS"/>
    <property type="match status" value="1"/>
</dbReference>
<dbReference type="GeneTree" id="ENSGT00940000155514"/>
<dbReference type="InterPro" id="IPR046770">
    <property type="entry name" value="DOCKER_Lobe_B"/>
</dbReference>
<reference evidence="8" key="1">
    <citation type="submission" date="2025-08" db="UniProtKB">
        <authorList>
            <consortium name="Ensembl"/>
        </authorList>
    </citation>
    <scope>IDENTIFICATION</scope>
</reference>
<keyword evidence="2" id="KW-0963">Cytoplasm</keyword>
<proteinExistence type="inferred from homology"/>
<dbReference type="GO" id="GO:0005737">
    <property type="term" value="C:cytoplasm"/>
    <property type="evidence" value="ECO:0007669"/>
    <property type="project" value="UniProtKB-SubCell"/>
</dbReference>
<dbReference type="InterPro" id="IPR027357">
    <property type="entry name" value="DOCKER_dom"/>
</dbReference>
<dbReference type="Pfam" id="PF20421">
    <property type="entry name" value="DHR-2_Lobe_C"/>
    <property type="match status" value="1"/>
</dbReference>
<dbReference type="InterPro" id="IPR046769">
    <property type="entry name" value="DOCKER_Lobe_A"/>
</dbReference>
<dbReference type="Gene3D" id="1.20.58.740">
    <property type="match status" value="1"/>
</dbReference>
<keyword evidence="9" id="KW-1185">Reference proteome</keyword>
<dbReference type="GO" id="GO:0007264">
    <property type="term" value="P:small GTPase-mediated signal transduction"/>
    <property type="evidence" value="ECO:0007669"/>
    <property type="project" value="InterPro"/>
</dbReference>
<name>A0A8C9YVS0_SANLU</name>
<dbReference type="InterPro" id="IPR027007">
    <property type="entry name" value="C2_DOCK-type_domain"/>
</dbReference>
<evidence type="ECO:0000313" key="9">
    <source>
        <dbReference type="Proteomes" id="UP000694568"/>
    </source>
</evidence>
<dbReference type="Gene3D" id="1.25.40.410">
    <property type="match status" value="1"/>
</dbReference>
<keyword evidence="3" id="KW-0597">Phosphoprotein</keyword>
<dbReference type="InterPro" id="IPR046773">
    <property type="entry name" value="DOCKER_Lobe_C"/>
</dbReference>
<dbReference type="Gene3D" id="2.60.40.150">
    <property type="entry name" value="C2 domain"/>
    <property type="match status" value="1"/>
</dbReference>
<comment type="similarity">
    <text evidence="5">Belongs to the DOCK family.</text>
</comment>
<dbReference type="Pfam" id="PF14429">
    <property type="entry name" value="DOCK-C2"/>
    <property type="match status" value="1"/>
</dbReference>
<evidence type="ECO:0000256" key="2">
    <source>
        <dbReference type="ARBA" id="ARBA00022490"/>
    </source>
</evidence>
<organism evidence="8 9">
    <name type="scientific">Sander lucioperca</name>
    <name type="common">Pike-perch</name>
    <name type="synonym">Perca lucioperca</name>
    <dbReference type="NCBI Taxonomy" id="283035"/>
    <lineage>
        <taxon>Eukaryota</taxon>
        <taxon>Metazoa</taxon>
        <taxon>Chordata</taxon>
        <taxon>Craniata</taxon>
        <taxon>Vertebrata</taxon>
        <taxon>Euteleostomi</taxon>
        <taxon>Actinopterygii</taxon>
        <taxon>Neopterygii</taxon>
        <taxon>Teleostei</taxon>
        <taxon>Neoteleostei</taxon>
        <taxon>Acanthomorphata</taxon>
        <taxon>Eupercaria</taxon>
        <taxon>Perciformes</taxon>
        <taxon>Percoidei</taxon>
        <taxon>Percidae</taxon>
        <taxon>Luciopercinae</taxon>
        <taxon>Sander</taxon>
    </lineage>
</organism>
<feature type="domain" description="C2 DOCK-type" evidence="6">
    <location>
        <begin position="389"/>
        <end position="567"/>
    </location>
</feature>
<comment type="subcellular location">
    <subcellularLocation>
        <location evidence="1">Cytoplasm</location>
    </subcellularLocation>
</comment>
<dbReference type="Pfam" id="PF20422">
    <property type="entry name" value="DHR-2_Lobe_B"/>
    <property type="match status" value="1"/>
</dbReference>
<reference evidence="8" key="2">
    <citation type="submission" date="2025-09" db="UniProtKB">
        <authorList>
            <consortium name="Ensembl"/>
        </authorList>
    </citation>
    <scope>IDENTIFICATION</scope>
</reference>
<dbReference type="GO" id="GO:0005085">
    <property type="term" value="F:guanyl-nucleotide exchange factor activity"/>
    <property type="evidence" value="ECO:0007669"/>
    <property type="project" value="UniProtKB-KW"/>
</dbReference>
<dbReference type="InterPro" id="IPR042455">
    <property type="entry name" value="DOCK_N_sub1"/>
</dbReference>
<dbReference type="InterPro" id="IPR043162">
    <property type="entry name" value="DOCK_C_lobe_C"/>
</dbReference>
<dbReference type="InterPro" id="IPR056372">
    <property type="entry name" value="TPR_DOCK"/>
</dbReference>
<dbReference type="Gene3D" id="1.20.1270.350">
    <property type="entry name" value="Dedicator of cytokinesis N-terminal subdomain"/>
    <property type="match status" value="1"/>
</dbReference>
<dbReference type="Ensembl" id="ENSSLUT00000031693.1">
    <property type="protein sequence ID" value="ENSSLUP00000030715.1"/>
    <property type="gene ID" value="ENSSLUG00000011554.1"/>
</dbReference>
<evidence type="ECO:0000256" key="4">
    <source>
        <dbReference type="ARBA" id="ARBA00022658"/>
    </source>
</evidence>
<dbReference type="InterPro" id="IPR037811">
    <property type="entry name" value="C2_Dock-B"/>
</dbReference>
<evidence type="ECO:0000313" key="8">
    <source>
        <dbReference type="Ensembl" id="ENSSLUP00000030715.1"/>
    </source>
</evidence>
<evidence type="ECO:0000256" key="5">
    <source>
        <dbReference type="PROSITE-ProRule" id="PRU00983"/>
    </source>
</evidence>
<dbReference type="Proteomes" id="UP000694568">
    <property type="component" value="Unplaced"/>
</dbReference>
<dbReference type="InterPro" id="IPR032376">
    <property type="entry name" value="DOCK_N"/>
</dbReference>
<feature type="domain" description="DOCKER" evidence="7">
    <location>
        <begin position="1177"/>
        <end position="1584"/>
    </location>
</feature>
<evidence type="ECO:0000259" key="6">
    <source>
        <dbReference type="PROSITE" id="PS51650"/>
    </source>
</evidence>
<protein>
    <submittedName>
        <fullName evidence="8">Dedicator of cytokinesis 3</fullName>
    </submittedName>
</protein>
<evidence type="ECO:0000259" key="7">
    <source>
        <dbReference type="PROSITE" id="PS51651"/>
    </source>
</evidence>
<dbReference type="Pfam" id="PF06920">
    <property type="entry name" value="DHR-2_Lobe_A"/>
    <property type="match status" value="1"/>
</dbReference>
<evidence type="ECO:0000256" key="3">
    <source>
        <dbReference type="ARBA" id="ARBA00022553"/>
    </source>
</evidence>
<dbReference type="Pfam" id="PF23554">
    <property type="entry name" value="TPR_DOCK"/>
    <property type="match status" value="1"/>
</dbReference>
<dbReference type="InterPro" id="IPR035892">
    <property type="entry name" value="C2_domain_sf"/>
</dbReference>
<dbReference type="PROSITE" id="PS51650">
    <property type="entry name" value="C2_DOCK"/>
    <property type="match status" value="1"/>
</dbReference>
<dbReference type="Pfam" id="PF16172">
    <property type="entry name" value="DOCK_N"/>
    <property type="match status" value="1"/>
</dbReference>
<dbReference type="PANTHER" id="PTHR45653:SF4">
    <property type="entry name" value="DEDICATOR OF CYTOKINESIS PROTEIN 3"/>
    <property type="match status" value="1"/>
</dbReference>
<keyword evidence="4" id="KW-0344">Guanine-nucleotide releasing factor</keyword>
<dbReference type="FunFam" id="1.25.40.410:FF:000003">
    <property type="entry name" value="Dedicator of cytokinesis protein 4"/>
    <property type="match status" value="1"/>
</dbReference>
<dbReference type="InterPro" id="IPR026791">
    <property type="entry name" value="DOCK"/>
</dbReference>
<dbReference type="PROSITE" id="PS51651">
    <property type="entry name" value="DOCKER"/>
    <property type="match status" value="1"/>
</dbReference>
<accession>A0A8C9YVS0</accession>
<dbReference type="FunFam" id="2.60.40.150:FF:000045">
    <property type="entry name" value="Dedicator of cytokinesis protein 4"/>
    <property type="match status" value="1"/>
</dbReference>